<dbReference type="Proteomes" id="UP000541444">
    <property type="component" value="Unassembled WGS sequence"/>
</dbReference>
<evidence type="ECO:0000256" key="1">
    <source>
        <dbReference type="SAM" id="Phobius"/>
    </source>
</evidence>
<sequence>MSSCVLFYQLGSYVLVWYSRDLVLEYCVSVLWRLIWFGCCDGWLLFICIRIVYHSLWQVAILCARC</sequence>
<name>A0A7J7NQ01_9MAGN</name>
<dbReference type="EMBL" id="JACGCM010000669">
    <property type="protein sequence ID" value="KAF6169287.1"/>
    <property type="molecule type" value="Genomic_DNA"/>
</dbReference>
<comment type="caution">
    <text evidence="2">The sequence shown here is derived from an EMBL/GenBank/DDBJ whole genome shotgun (WGS) entry which is preliminary data.</text>
</comment>
<keyword evidence="1" id="KW-0472">Membrane</keyword>
<keyword evidence="3" id="KW-1185">Reference proteome</keyword>
<proteinExistence type="predicted"/>
<accession>A0A7J7NQ01</accession>
<evidence type="ECO:0000313" key="2">
    <source>
        <dbReference type="EMBL" id="KAF6169287.1"/>
    </source>
</evidence>
<feature type="transmembrane region" description="Helical" evidence="1">
    <location>
        <begin position="30"/>
        <end position="53"/>
    </location>
</feature>
<gene>
    <name evidence="2" type="ORF">GIB67_013717</name>
</gene>
<dbReference type="AlphaFoldDB" id="A0A7J7NQ01"/>
<evidence type="ECO:0000313" key="3">
    <source>
        <dbReference type="Proteomes" id="UP000541444"/>
    </source>
</evidence>
<keyword evidence="1" id="KW-0812">Transmembrane</keyword>
<protein>
    <submittedName>
        <fullName evidence="2">Uncharacterized protein</fullName>
    </submittedName>
</protein>
<keyword evidence="1" id="KW-1133">Transmembrane helix</keyword>
<organism evidence="2 3">
    <name type="scientific">Kingdonia uniflora</name>
    <dbReference type="NCBI Taxonomy" id="39325"/>
    <lineage>
        <taxon>Eukaryota</taxon>
        <taxon>Viridiplantae</taxon>
        <taxon>Streptophyta</taxon>
        <taxon>Embryophyta</taxon>
        <taxon>Tracheophyta</taxon>
        <taxon>Spermatophyta</taxon>
        <taxon>Magnoliopsida</taxon>
        <taxon>Ranunculales</taxon>
        <taxon>Circaeasteraceae</taxon>
        <taxon>Kingdonia</taxon>
    </lineage>
</organism>
<reference evidence="2 3" key="1">
    <citation type="journal article" date="2020" name="IScience">
        <title>Genome Sequencing of the Endangered Kingdonia uniflora (Circaeasteraceae, Ranunculales) Reveals Potential Mechanisms of Evolutionary Specialization.</title>
        <authorList>
            <person name="Sun Y."/>
            <person name="Deng T."/>
            <person name="Zhang A."/>
            <person name="Moore M.J."/>
            <person name="Landis J.B."/>
            <person name="Lin N."/>
            <person name="Zhang H."/>
            <person name="Zhang X."/>
            <person name="Huang J."/>
            <person name="Zhang X."/>
            <person name="Sun H."/>
            <person name="Wang H."/>
        </authorList>
    </citation>
    <scope>NUCLEOTIDE SEQUENCE [LARGE SCALE GENOMIC DNA]</scope>
    <source>
        <strain evidence="2">TB1705</strain>
        <tissue evidence="2">Leaf</tissue>
    </source>
</reference>